<name>A0A1G9P944_9BACT</name>
<gene>
    <name evidence="11" type="ORF">SAMN05421823_109120</name>
</gene>
<dbReference type="Proteomes" id="UP000198510">
    <property type="component" value="Unassembled WGS sequence"/>
</dbReference>
<proteinExistence type="predicted"/>
<dbReference type="OrthoDB" id="1420916at2"/>
<evidence type="ECO:0000256" key="6">
    <source>
        <dbReference type="ARBA" id="ARBA00023136"/>
    </source>
</evidence>
<dbReference type="EMBL" id="FNFO01000009">
    <property type="protein sequence ID" value="SDL95279.1"/>
    <property type="molecule type" value="Genomic_DNA"/>
</dbReference>
<accession>A0A1G9P944</accession>
<keyword evidence="5 9" id="KW-1133">Transmembrane helix</keyword>
<evidence type="ECO:0000259" key="10">
    <source>
        <dbReference type="Pfam" id="PF10099"/>
    </source>
</evidence>
<keyword evidence="3" id="KW-1003">Cell membrane</keyword>
<keyword evidence="4 9" id="KW-0812">Transmembrane</keyword>
<dbReference type="PANTHER" id="PTHR37461">
    <property type="entry name" value="ANTI-SIGMA-K FACTOR RSKA"/>
    <property type="match status" value="1"/>
</dbReference>
<dbReference type="Gene3D" id="1.10.10.1320">
    <property type="entry name" value="Anti-sigma factor, zinc-finger domain"/>
    <property type="match status" value="1"/>
</dbReference>
<dbReference type="InterPro" id="IPR018764">
    <property type="entry name" value="RskA_C"/>
</dbReference>
<keyword evidence="6 9" id="KW-0472">Membrane</keyword>
<feature type="domain" description="Anti-sigma K factor RskA C-terminal" evidence="10">
    <location>
        <begin position="102"/>
        <end position="260"/>
    </location>
</feature>
<evidence type="ECO:0000313" key="11">
    <source>
        <dbReference type="EMBL" id="SDL95279.1"/>
    </source>
</evidence>
<evidence type="ECO:0000256" key="8">
    <source>
        <dbReference type="ARBA" id="ARBA00030803"/>
    </source>
</evidence>
<evidence type="ECO:0000256" key="5">
    <source>
        <dbReference type="ARBA" id="ARBA00022989"/>
    </source>
</evidence>
<reference evidence="11 12" key="1">
    <citation type="submission" date="2016-10" db="EMBL/GenBank/DDBJ databases">
        <authorList>
            <person name="de Groot N.N."/>
        </authorList>
    </citation>
    <scope>NUCLEOTIDE SEQUENCE [LARGE SCALE GENOMIC DNA]</scope>
    <source>
        <strain evidence="11 12">DSM 25186</strain>
    </source>
</reference>
<dbReference type="GO" id="GO:0006417">
    <property type="term" value="P:regulation of translation"/>
    <property type="evidence" value="ECO:0007669"/>
    <property type="project" value="TreeGrafter"/>
</dbReference>
<dbReference type="GO" id="GO:0016989">
    <property type="term" value="F:sigma factor antagonist activity"/>
    <property type="evidence" value="ECO:0007669"/>
    <property type="project" value="TreeGrafter"/>
</dbReference>
<feature type="transmembrane region" description="Helical" evidence="9">
    <location>
        <begin position="98"/>
        <end position="120"/>
    </location>
</feature>
<evidence type="ECO:0000256" key="3">
    <source>
        <dbReference type="ARBA" id="ARBA00022475"/>
    </source>
</evidence>
<dbReference type="RefSeq" id="WP_089685626.1">
    <property type="nucleotide sequence ID" value="NZ_FNFO01000009.1"/>
</dbReference>
<protein>
    <recommendedName>
        <fullName evidence="8">Regulator of SigK</fullName>
    </recommendedName>
    <alternativeName>
        <fullName evidence="7">Sigma-K anti-sigma factor RskA</fullName>
    </alternativeName>
</protein>
<evidence type="ECO:0000256" key="1">
    <source>
        <dbReference type="ARBA" id="ARBA00004167"/>
    </source>
</evidence>
<dbReference type="Pfam" id="PF10099">
    <property type="entry name" value="RskA_C"/>
    <property type="match status" value="1"/>
</dbReference>
<dbReference type="InterPro" id="IPR041916">
    <property type="entry name" value="Anti_sigma_zinc_sf"/>
</dbReference>
<dbReference type="GO" id="GO:0005886">
    <property type="term" value="C:plasma membrane"/>
    <property type="evidence" value="ECO:0007669"/>
    <property type="project" value="UniProtKB-SubCell"/>
</dbReference>
<evidence type="ECO:0000256" key="4">
    <source>
        <dbReference type="ARBA" id="ARBA00022692"/>
    </source>
</evidence>
<evidence type="ECO:0000256" key="7">
    <source>
        <dbReference type="ARBA" id="ARBA00029829"/>
    </source>
</evidence>
<sequence>MEQLDEIKNSGLLEEYVLGTATPEEQARVQALMERYPEIREEVEALAQALEQYGQLHAVTPPAPLRARILDAIDQLDTPASAAAPAPVLTASRPARGLYWALGAAASVALIATVTSVVFYQQKEAAESELLALQTQIEAAQQENSRLIAFTDQLRQQNDVLRDTNTTAVPMTGLPLAPEALAVVYVNGKDQQAYLNVLNLPEPPAGSQYQLWGIVDGTPVSMGVFDVATPEGLLQKVPFVGLAQAYAVTLEKAGGSPTPTLEQMYVMGQVG</sequence>
<evidence type="ECO:0000313" key="12">
    <source>
        <dbReference type="Proteomes" id="UP000198510"/>
    </source>
</evidence>
<keyword evidence="12" id="KW-1185">Reference proteome</keyword>
<dbReference type="InterPro" id="IPR051474">
    <property type="entry name" value="Anti-sigma-K/W_factor"/>
</dbReference>
<dbReference type="AlphaFoldDB" id="A0A1G9P944"/>
<comment type="subcellular location">
    <subcellularLocation>
        <location evidence="2">Cell membrane</location>
    </subcellularLocation>
    <subcellularLocation>
        <location evidence="1">Membrane</location>
        <topology evidence="1">Single-pass membrane protein</topology>
    </subcellularLocation>
</comment>
<evidence type="ECO:0000256" key="9">
    <source>
        <dbReference type="SAM" id="Phobius"/>
    </source>
</evidence>
<evidence type="ECO:0000256" key="2">
    <source>
        <dbReference type="ARBA" id="ARBA00004236"/>
    </source>
</evidence>
<dbReference type="PANTHER" id="PTHR37461:SF1">
    <property type="entry name" value="ANTI-SIGMA-K FACTOR RSKA"/>
    <property type="match status" value="1"/>
</dbReference>
<dbReference type="STRING" id="1075417.SAMN05421823_109120"/>
<organism evidence="11 12">
    <name type="scientific">Catalinimonas alkaloidigena</name>
    <dbReference type="NCBI Taxonomy" id="1075417"/>
    <lineage>
        <taxon>Bacteria</taxon>
        <taxon>Pseudomonadati</taxon>
        <taxon>Bacteroidota</taxon>
        <taxon>Cytophagia</taxon>
        <taxon>Cytophagales</taxon>
        <taxon>Catalimonadaceae</taxon>
        <taxon>Catalinimonas</taxon>
    </lineage>
</organism>